<evidence type="ECO:0000256" key="1">
    <source>
        <dbReference type="ARBA" id="ARBA00004123"/>
    </source>
</evidence>
<dbReference type="GO" id="GO:0000793">
    <property type="term" value="C:condensed chromosome"/>
    <property type="evidence" value="ECO:0007669"/>
    <property type="project" value="TreeGrafter"/>
</dbReference>
<dbReference type="InterPro" id="IPR036617">
    <property type="entry name" value="BAF_sf"/>
</dbReference>
<reference evidence="3 4" key="1">
    <citation type="journal article" date="2017" name="PLoS Biol.">
        <title>The sea cucumber genome provides insights into morphological evolution and visceral regeneration.</title>
        <authorList>
            <person name="Zhang X."/>
            <person name="Sun L."/>
            <person name="Yuan J."/>
            <person name="Sun Y."/>
            <person name="Gao Y."/>
            <person name="Zhang L."/>
            <person name="Li S."/>
            <person name="Dai H."/>
            <person name="Hamel J.F."/>
            <person name="Liu C."/>
            <person name="Yu Y."/>
            <person name="Liu S."/>
            <person name="Lin W."/>
            <person name="Guo K."/>
            <person name="Jin S."/>
            <person name="Xu P."/>
            <person name="Storey K.B."/>
            <person name="Huan P."/>
            <person name="Zhang T."/>
            <person name="Zhou Y."/>
            <person name="Zhang J."/>
            <person name="Lin C."/>
            <person name="Li X."/>
            <person name="Xing L."/>
            <person name="Huo D."/>
            <person name="Sun M."/>
            <person name="Wang L."/>
            <person name="Mercier A."/>
            <person name="Li F."/>
            <person name="Yang H."/>
            <person name="Xiang J."/>
        </authorList>
    </citation>
    <scope>NUCLEOTIDE SEQUENCE [LARGE SCALE GENOMIC DNA]</scope>
    <source>
        <strain evidence="3">Shaxun</strain>
        <tissue evidence="3">Muscle</tissue>
    </source>
</reference>
<evidence type="ECO:0000313" key="4">
    <source>
        <dbReference type="Proteomes" id="UP000230750"/>
    </source>
</evidence>
<sequence>MSTSKKHRDFVREPMGDKPVTVLPGIGKVLGDKLEKAGVSRADNVYGQYLVHNKDRHHLKVGYRGQHLLIANKQMIASTLSTSIMIKTPDLGDPHCNYFNMESSTAIILSALFSSYSDKL</sequence>
<dbReference type="InterPro" id="IPR004122">
    <property type="entry name" value="BAF_prot"/>
</dbReference>
<dbReference type="SUPFAM" id="SSF47798">
    <property type="entry name" value="Barrier-to-autointegration factor, BAF"/>
    <property type="match status" value="1"/>
</dbReference>
<evidence type="ECO:0000256" key="2">
    <source>
        <dbReference type="ARBA" id="ARBA00023242"/>
    </source>
</evidence>
<dbReference type="GO" id="GO:0003677">
    <property type="term" value="F:DNA binding"/>
    <property type="evidence" value="ECO:0007669"/>
    <property type="project" value="InterPro"/>
</dbReference>
<dbReference type="Pfam" id="PF02961">
    <property type="entry name" value="SAM_BAF"/>
    <property type="match status" value="1"/>
</dbReference>
<proteinExistence type="predicted"/>
<dbReference type="GO" id="GO:0051276">
    <property type="term" value="P:chromosome organization"/>
    <property type="evidence" value="ECO:0007669"/>
    <property type="project" value="TreeGrafter"/>
</dbReference>
<dbReference type="PANTHER" id="PTHR47507">
    <property type="entry name" value="BARRIER TO AUTOINTEGRATION FACTOR 2"/>
    <property type="match status" value="1"/>
</dbReference>
<dbReference type="SMART" id="SM01023">
    <property type="entry name" value="BAF"/>
    <property type="match status" value="1"/>
</dbReference>
<gene>
    <name evidence="3" type="ORF">BSL78_07950</name>
</gene>
<dbReference type="PANTHER" id="PTHR47507:SF6">
    <property type="entry name" value="BARRIER-TO-AUTOINTEGRATION FACTOR"/>
    <property type="match status" value="1"/>
</dbReference>
<keyword evidence="2" id="KW-0539">Nucleus</keyword>
<dbReference type="EMBL" id="MRZV01000223">
    <property type="protein sequence ID" value="PIK55220.1"/>
    <property type="molecule type" value="Genomic_DNA"/>
</dbReference>
<dbReference type="Proteomes" id="UP000230750">
    <property type="component" value="Unassembled WGS sequence"/>
</dbReference>
<comment type="subcellular location">
    <subcellularLocation>
        <location evidence="1">Nucleus</location>
    </subcellularLocation>
</comment>
<dbReference type="STRING" id="307972.A0A2G8L510"/>
<dbReference type="Gene3D" id="1.10.150.40">
    <property type="entry name" value="Barrier-to-autointegration factor, BAF"/>
    <property type="match status" value="1"/>
</dbReference>
<keyword evidence="4" id="KW-1185">Reference proteome</keyword>
<dbReference type="OrthoDB" id="9997163at2759"/>
<evidence type="ECO:0000313" key="3">
    <source>
        <dbReference type="EMBL" id="PIK55220.1"/>
    </source>
</evidence>
<accession>A0A2G8L510</accession>
<dbReference type="GO" id="GO:0005634">
    <property type="term" value="C:nucleus"/>
    <property type="evidence" value="ECO:0007669"/>
    <property type="project" value="UniProtKB-SubCell"/>
</dbReference>
<protein>
    <submittedName>
        <fullName evidence="3">Barrier to autointegration factor</fullName>
    </submittedName>
</protein>
<dbReference type="InterPro" id="IPR051387">
    <property type="entry name" value="BAF"/>
</dbReference>
<organism evidence="3 4">
    <name type="scientific">Stichopus japonicus</name>
    <name type="common">Sea cucumber</name>
    <dbReference type="NCBI Taxonomy" id="307972"/>
    <lineage>
        <taxon>Eukaryota</taxon>
        <taxon>Metazoa</taxon>
        <taxon>Echinodermata</taxon>
        <taxon>Eleutherozoa</taxon>
        <taxon>Echinozoa</taxon>
        <taxon>Holothuroidea</taxon>
        <taxon>Aspidochirotacea</taxon>
        <taxon>Aspidochirotida</taxon>
        <taxon>Stichopodidae</taxon>
        <taxon>Apostichopus</taxon>
    </lineage>
</organism>
<comment type="caution">
    <text evidence="3">The sequence shown here is derived from an EMBL/GenBank/DDBJ whole genome shotgun (WGS) entry which is preliminary data.</text>
</comment>
<name>A0A2G8L510_STIJA</name>
<dbReference type="AlphaFoldDB" id="A0A2G8L510"/>